<sequence length="195" mass="22215">MIPDYYYNYRKRGHIMGFKKKTWKNRIAEYINRRLLTMEDGSTNLVTVARDEGTISQEGDAFNAANMNDLEDRIEAGFEEVSQSLTNWITLRDNLNLDLSGSGWQEIKVPGLSDYNEIDVIINNIAWLQSLTFKAYTKAKGNFINDSVSINWSDKYSTVIGTCGFNKDEEYIRLACNHSTGASNIFVSKIVGKRL</sequence>
<organism evidence="1">
    <name type="scientific">Myoviridae sp. ctlD98</name>
    <dbReference type="NCBI Taxonomy" id="2827705"/>
    <lineage>
        <taxon>Viruses</taxon>
        <taxon>Duplodnaviria</taxon>
        <taxon>Heunggongvirae</taxon>
        <taxon>Uroviricota</taxon>
        <taxon>Caudoviricetes</taxon>
    </lineage>
</organism>
<accession>A0A8S5S9B8</accession>
<name>A0A8S5S9B8_9CAUD</name>
<protein>
    <submittedName>
        <fullName evidence="1">Uncharacterized protein</fullName>
    </submittedName>
</protein>
<evidence type="ECO:0000313" key="1">
    <source>
        <dbReference type="EMBL" id="DAF47553.1"/>
    </source>
</evidence>
<reference evidence="1" key="1">
    <citation type="journal article" date="2021" name="Proc. Natl. Acad. Sci. U.S.A.">
        <title>A Catalog of Tens of Thousands of Viruses from Human Metagenomes Reveals Hidden Associations with Chronic Diseases.</title>
        <authorList>
            <person name="Tisza M.J."/>
            <person name="Buck C.B."/>
        </authorList>
    </citation>
    <scope>NUCLEOTIDE SEQUENCE</scope>
    <source>
        <strain evidence="1">CtlD98</strain>
    </source>
</reference>
<dbReference type="EMBL" id="BK032556">
    <property type="protein sequence ID" value="DAF47553.1"/>
    <property type="molecule type" value="Genomic_DNA"/>
</dbReference>
<proteinExistence type="predicted"/>